<dbReference type="GO" id="GO:0005829">
    <property type="term" value="C:cytosol"/>
    <property type="evidence" value="ECO:0007669"/>
    <property type="project" value="TreeGrafter"/>
</dbReference>
<reference evidence="6" key="1">
    <citation type="submission" date="2016-10" db="EMBL/GenBank/DDBJ databases">
        <title>Sequence of Gallionella enrichment culture.</title>
        <authorList>
            <person name="Poehlein A."/>
            <person name="Muehling M."/>
            <person name="Daniel R."/>
        </authorList>
    </citation>
    <scope>NUCLEOTIDE SEQUENCE</scope>
</reference>
<dbReference type="EMBL" id="MLJW01000890">
    <property type="protein sequence ID" value="OIQ81720.1"/>
    <property type="molecule type" value="Genomic_DNA"/>
</dbReference>
<dbReference type="Pfam" id="PF01037">
    <property type="entry name" value="AsnC_trans_reg"/>
    <property type="match status" value="1"/>
</dbReference>
<feature type="domain" description="HTH asnC-type" evidence="5">
    <location>
        <begin position="8"/>
        <end position="69"/>
    </location>
</feature>
<keyword evidence="2" id="KW-0238">DNA-binding</keyword>
<evidence type="ECO:0000259" key="5">
    <source>
        <dbReference type="PROSITE" id="PS50956"/>
    </source>
</evidence>
<dbReference type="InterPro" id="IPR011008">
    <property type="entry name" value="Dimeric_a/b-barrel"/>
</dbReference>
<dbReference type="AlphaFoldDB" id="A0A1J5QE31"/>
<evidence type="ECO:0000256" key="3">
    <source>
        <dbReference type="ARBA" id="ARBA00023159"/>
    </source>
</evidence>
<evidence type="ECO:0000256" key="4">
    <source>
        <dbReference type="ARBA" id="ARBA00023163"/>
    </source>
</evidence>
<comment type="caution">
    <text evidence="6">The sequence shown here is derived from an EMBL/GenBank/DDBJ whole genome shotgun (WGS) entry which is preliminary data.</text>
</comment>
<dbReference type="SMART" id="SM00344">
    <property type="entry name" value="HTH_ASNC"/>
    <property type="match status" value="1"/>
</dbReference>
<dbReference type="PROSITE" id="PS50956">
    <property type="entry name" value="HTH_ASNC_2"/>
    <property type="match status" value="1"/>
</dbReference>
<name>A0A1J5QE31_9ZZZZ</name>
<keyword evidence="1" id="KW-0805">Transcription regulation</keyword>
<organism evidence="6">
    <name type="scientific">mine drainage metagenome</name>
    <dbReference type="NCBI Taxonomy" id="410659"/>
    <lineage>
        <taxon>unclassified sequences</taxon>
        <taxon>metagenomes</taxon>
        <taxon>ecological metagenomes</taxon>
    </lineage>
</organism>
<dbReference type="PRINTS" id="PR00033">
    <property type="entry name" value="HTHASNC"/>
</dbReference>
<keyword evidence="4" id="KW-0804">Transcription</keyword>
<dbReference type="SUPFAM" id="SSF54909">
    <property type="entry name" value="Dimeric alpha+beta barrel"/>
    <property type="match status" value="1"/>
</dbReference>
<dbReference type="InterPro" id="IPR019888">
    <property type="entry name" value="Tscrpt_reg_AsnC-like"/>
</dbReference>
<dbReference type="InterPro" id="IPR019887">
    <property type="entry name" value="Tscrpt_reg_AsnC/Lrp_C"/>
</dbReference>
<dbReference type="Gene3D" id="3.30.70.920">
    <property type="match status" value="1"/>
</dbReference>
<evidence type="ECO:0000256" key="2">
    <source>
        <dbReference type="ARBA" id="ARBA00023125"/>
    </source>
</evidence>
<dbReference type="GO" id="GO:0043200">
    <property type="term" value="P:response to amino acid"/>
    <property type="evidence" value="ECO:0007669"/>
    <property type="project" value="TreeGrafter"/>
</dbReference>
<dbReference type="InterPro" id="IPR000485">
    <property type="entry name" value="AsnC-type_HTH_dom"/>
</dbReference>
<dbReference type="PANTHER" id="PTHR30154">
    <property type="entry name" value="LEUCINE-RESPONSIVE REGULATORY PROTEIN"/>
    <property type="match status" value="1"/>
</dbReference>
<protein>
    <submittedName>
        <fullName evidence="6">Leucine-responsive regulatory protein</fullName>
    </submittedName>
</protein>
<dbReference type="InterPro" id="IPR036388">
    <property type="entry name" value="WH-like_DNA-bd_sf"/>
</dbReference>
<accession>A0A1J5QE31</accession>
<dbReference type="PANTHER" id="PTHR30154:SF0">
    <property type="entry name" value="LEUCINE-RESPONSIVE REGULATORY PROTEIN"/>
    <property type="match status" value="1"/>
</dbReference>
<dbReference type="Pfam" id="PF13404">
    <property type="entry name" value="HTH_AsnC-type"/>
    <property type="match status" value="1"/>
</dbReference>
<proteinExistence type="predicted"/>
<evidence type="ECO:0000313" key="6">
    <source>
        <dbReference type="EMBL" id="OIQ81720.1"/>
    </source>
</evidence>
<dbReference type="GO" id="GO:0043565">
    <property type="term" value="F:sequence-specific DNA binding"/>
    <property type="evidence" value="ECO:0007669"/>
    <property type="project" value="InterPro"/>
</dbReference>
<dbReference type="Gene3D" id="1.10.10.10">
    <property type="entry name" value="Winged helix-like DNA-binding domain superfamily/Winged helix DNA-binding domain"/>
    <property type="match status" value="1"/>
</dbReference>
<evidence type="ECO:0000256" key="1">
    <source>
        <dbReference type="ARBA" id="ARBA00023015"/>
    </source>
</evidence>
<dbReference type="InterPro" id="IPR036390">
    <property type="entry name" value="WH_DNA-bd_sf"/>
</dbReference>
<gene>
    <name evidence="6" type="primary">lrp_17</name>
    <name evidence="6" type="ORF">GALL_365120</name>
</gene>
<dbReference type="SUPFAM" id="SSF46785">
    <property type="entry name" value="Winged helix' DNA-binding domain"/>
    <property type="match status" value="1"/>
</dbReference>
<sequence length="158" mass="17769">MKDPASALDQVDRRILALLQGDGRMSNLALAQAVHLSPTAVLERVRRLVRERFILGYEARLNPHKLDATLLVFIEVVLERDSGAAFERFQSAALERPEILECHMVTGTFDYLLKARVADMAAYHAFLNDVLLSLPGVRETHTYAVIEEVKNTQALRVD</sequence>
<keyword evidence="3" id="KW-0010">Activator</keyword>